<accession>A0AAN9M8I3</accession>
<name>A0AAN9M8I3_CANGL</name>
<dbReference type="Proteomes" id="UP001367508">
    <property type="component" value="Unassembled WGS sequence"/>
</dbReference>
<gene>
    <name evidence="1" type="ORF">VNO77_08400</name>
</gene>
<reference evidence="1 2" key="1">
    <citation type="submission" date="2024-01" db="EMBL/GenBank/DDBJ databases">
        <title>The genomes of 5 underutilized Papilionoideae crops provide insights into root nodulation and disease resistanc.</title>
        <authorList>
            <person name="Jiang F."/>
        </authorList>
    </citation>
    <scope>NUCLEOTIDE SEQUENCE [LARGE SCALE GENOMIC DNA]</scope>
    <source>
        <strain evidence="1">LVBAO_FW01</strain>
        <tissue evidence="1">Leaves</tissue>
    </source>
</reference>
<dbReference type="AlphaFoldDB" id="A0AAN9M8I3"/>
<dbReference type="EMBL" id="JAYMYQ010000002">
    <property type="protein sequence ID" value="KAK7350175.1"/>
    <property type="molecule type" value="Genomic_DNA"/>
</dbReference>
<evidence type="ECO:0000313" key="1">
    <source>
        <dbReference type="EMBL" id="KAK7350175.1"/>
    </source>
</evidence>
<evidence type="ECO:0000313" key="2">
    <source>
        <dbReference type="Proteomes" id="UP001367508"/>
    </source>
</evidence>
<comment type="caution">
    <text evidence="1">The sequence shown here is derived from an EMBL/GenBank/DDBJ whole genome shotgun (WGS) entry which is preliminary data.</text>
</comment>
<organism evidence="1 2">
    <name type="scientific">Canavalia gladiata</name>
    <name type="common">Sword bean</name>
    <name type="synonym">Dolichos gladiatus</name>
    <dbReference type="NCBI Taxonomy" id="3824"/>
    <lineage>
        <taxon>Eukaryota</taxon>
        <taxon>Viridiplantae</taxon>
        <taxon>Streptophyta</taxon>
        <taxon>Embryophyta</taxon>
        <taxon>Tracheophyta</taxon>
        <taxon>Spermatophyta</taxon>
        <taxon>Magnoliopsida</taxon>
        <taxon>eudicotyledons</taxon>
        <taxon>Gunneridae</taxon>
        <taxon>Pentapetalae</taxon>
        <taxon>rosids</taxon>
        <taxon>fabids</taxon>
        <taxon>Fabales</taxon>
        <taxon>Fabaceae</taxon>
        <taxon>Papilionoideae</taxon>
        <taxon>50 kb inversion clade</taxon>
        <taxon>NPAAA clade</taxon>
        <taxon>indigoferoid/millettioid clade</taxon>
        <taxon>Phaseoleae</taxon>
        <taxon>Canavalia</taxon>
    </lineage>
</organism>
<sequence length="91" mass="10251">MKFSTSPSKTESHVSMYNLLFMVKDELIEELPLRGDPLYEFQWLCHASHGHVRSSVSLDISRKAGGLSVLGAYRSSESLLIEKTLNNYSCL</sequence>
<proteinExistence type="predicted"/>
<keyword evidence="2" id="KW-1185">Reference proteome</keyword>
<protein>
    <submittedName>
        <fullName evidence="1">Uncharacterized protein</fullName>
    </submittedName>
</protein>